<accession>X1AKF5</accession>
<evidence type="ECO:0000313" key="1">
    <source>
        <dbReference type="EMBL" id="GAG82934.1"/>
    </source>
</evidence>
<proteinExistence type="predicted"/>
<sequence length="88" mass="10228">MTPNPIQLQEVVKVLEEIRNKTWVRDYEQALSQAIQILKRIDEKKIEQIVSLKLSQMIVEDKPDQRGWTKSMVIAQAILTTLTKGEHD</sequence>
<reference evidence="1" key="1">
    <citation type="journal article" date="2014" name="Front. Microbiol.">
        <title>High frequency of phylogenetically diverse reductive dehalogenase-homologous genes in deep subseafloor sedimentary metagenomes.</title>
        <authorList>
            <person name="Kawai M."/>
            <person name="Futagami T."/>
            <person name="Toyoda A."/>
            <person name="Takaki Y."/>
            <person name="Nishi S."/>
            <person name="Hori S."/>
            <person name="Arai W."/>
            <person name="Tsubouchi T."/>
            <person name="Morono Y."/>
            <person name="Uchiyama I."/>
            <person name="Ito T."/>
            <person name="Fujiyama A."/>
            <person name="Inagaki F."/>
            <person name="Takami H."/>
        </authorList>
    </citation>
    <scope>NUCLEOTIDE SEQUENCE</scope>
    <source>
        <strain evidence="1">Expedition CK06-06</strain>
    </source>
</reference>
<gene>
    <name evidence="1" type="ORF">S01H4_28174</name>
</gene>
<dbReference type="EMBL" id="BART01013938">
    <property type="protein sequence ID" value="GAG82934.1"/>
    <property type="molecule type" value="Genomic_DNA"/>
</dbReference>
<comment type="caution">
    <text evidence="1">The sequence shown here is derived from an EMBL/GenBank/DDBJ whole genome shotgun (WGS) entry which is preliminary data.</text>
</comment>
<organism evidence="1">
    <name type="scientific">marine sediment metagenome</name>
    <dbReference type="NCBI Taxonomy" id="412755"/>
    <lineage>
        <taxon>unclassified sequences</taxon>
        <taxon>metagenomes</taxon>
        <taxon>ecological metagenomes</taxon>
    </lineage>
</organism>
<protein>
    <submittedName>
        <fullName evidence="1">Uncharacterized protein</fullName>
    </submittedName>
</protein>
<name>X1AKF5_9ZZZZ</name>
<dbReference type="AlphaFoldDB" id="X1AKF5"/>